<organism evidence="4 5">
    <name type="scientific">Prolixibacter denitrificans</name>
    <dbReference type="NCBI Taxonomy" id="1541063"/>
    <lineage>
        <taxon>Bacteria</taxon>
        <taxon>Pseudomonadati</taxon>
        <taxon>Bacteroidota</taxon>
        <taxon>Bacteroidia</taxon>
        <taxon>Marinilabiliales</taxon>
        <taxon>Prolixibacteraceae</taxon>
        <taxon>Prolixibacter</taxon>
    </lineage>
</organism>
<feature type="domain" description="Signal transduction histidine kinase internal region" evidence="2">
    <location>
        <begin position="161"/>
        <end position="237"/>
    </location>
</feature>
<dbReference type="PANTHER" id="PTHR34220">
    <property type="entry name" value="SENSOR HISTIDINE KINASE YPDA"/>
    <property type="match status" value="1"/>
</dbReference>
<dbReference type="RefSeq" id="WP_106540176.1">
    <property type="nucleotide sequence ID" value="NZ_BLAU01000001.1"/>
</dbReference>
<dbReference type="Proteomes" id="UP000396862">
    <property type="component" value="Unassembled WGS sequence"/>
</dbReference>
<sequence length="345" mass="40535">MEKIATSWKRHLRDLIIVLCVGFGVTLTMNDLNSVIHSFWNILLYNTIIGMGLWKGNEWVTSLVQHWYPWRINRSRTYLLMWTGIVVYSLFFVFLFNFLWAIFMNHVPVYEFMKYYKFTVVIEFLISIGIAGIIYTSIFFKNWRNLLQEHAEMEKANIESKLAALQNQVNPHFLFNCLNTLNSLVYVDAGKASRFIGDLSKVYRYVLEQDDVVTLAEEVSFCQSYLVLEQFRFGEKLKVDFLLSGSESEKILRMGLQLMLENAIKHNEISNEKPLHIEVKREDNFVVVRNNLQLKSTLPVSARMGQKNLQERYRLMGERVPEFGTEGEFYVARIPLFRNEETQLS</sequence>
<name>A0A2P8CJG1_9BACT</name>
<feature type="transmembrane region" description="Helical" evidence="1">
    <location>
        <begin position="115"/>
        <end position="140"/>
    </location>
</feature>
<reference evidence="4 5" key="1">
    <citation type="submission" date="2018-03" db="EMBL/GenBank/DDBJ databases">
        <title>Genomic Encyclopedia of Archaeal and Bacterial Type Strains, Phase II (KMG-II): from individual species to whole genera.</title>
        <authorList>
            <person name="Goeker M."/>
        </authorList>
    </citation>
    <scope>NUCLEOTIDE SEQUENCE [LARGE SCALE GENOMIC DNA]</scope>
    <source>
        <strain evidence="4 5">DSM 27267</strain>
    </source>
</reference>
<reference evidence="3 6" key="2">
    <citation type="submission" date="2019-10" db="EMBL/GenBank/DDBJ databases">
        <title>Prolixibacter strains distinguished by the presence of nitrate reductase genes were adept at nitrate-dependent anaerobic corrosion of metallic iron and carbon steel.</title>
        <authorList>
            <person name="Iino T."/>
            <person name="Shono N."/>
            <person name="Ito K."/>
            <person name="Nakamura R."/>
            <person name="Sueoka K."/>
            <person name="Harayama S."/>
            <person name="Ohkuma M."/>
        </authorList>
    </citation>
    <scope>NUCLEOTIDE SEQUENCE [LARGE SCALE GENOMIC DNA]</scope>
    <source>
        <strain evidence="3 6">MIC1-1</strain>
    </source>
</reference>
<gene>
    <name evidence="4" type="ORF">CLV93_10158</name>
    <name evidence="3" type="ORF">JCM18694_38940</name>
</gene>
<keyword evidence="4" id="KW-0418">Kinase</keyword>
<keyword evidence="6" id="KW-1185">Reference proteome</keyword>
<dbReference type="Pfam" id="PF06580">
    <property type="entry name" value="His_kinase"/>
    <property type="match status" value="1"/>
</dbReference>
<evidence type="ECO:0000313" key="5">
    <source>
        <dbReference type="Proteomes" id="UP000240621"/>
    </source>
</evidence>
<keyword evidence="4" id="KW-0808">Transferase</keyword>
<dbReference type="Proteomes" id="UP000240621">
    <property type="component" value="Unassembled WGS sequence"/>
</dbReference>
<feature type="transmembrane region" description="Helical" evidence="1">
    <location>
        <begin position="12"/>
        <end position="29"/>
    </location>
</feature>
<evidence type="ECO:0000313" key="3">
    <source>
        <dbReference type="EMBL" id="GET23648.1"/>
    </source>
</evidence>
<dbReference type="EMBL" id="PYGC01000001">
    <property type="protein sequence ID" value="PSK85106.1"/>
    <property type="molecule type" value="Genomic_DNA"/>
</dbReference>
<dbReference type="InterPro" id="IPR010559">
    <property type="entry name" value="Sig_transdc_His_kin_internal"/>
</dbReference>
<dbReference type="AlphaFoldDB" id="A0A2P8CJG1"/>
<evidence type="ECO:0000313" key="6">
    <source>
        <dbReference type="Proteomes" id="UP000396862"/>
    </source>
</evidence>
<accession>A0A2P8CJG1</accession>
<dbReference type="OrthoDB" id="9809908at2"/>
<proteinExistence type="predicted"/>
<keyword evidence="1" id="KW-0472">Membrane</keyword>
<protein>
    <submittedName>
        <fullName evidence="4">Histidine kinase</fullName>
    </submittedName>
</protein>
<keyword evidence="1" id="KW-1133">Transmembrane helix</keyword>
<dbReference type="PANTHER" id="PTHR34220:SF7">
    <property type="entry name" value="SENSOR HISTIDINE KINASE YPDA"/>
    <property type="match status" value="1"/>
</dbReference>
<feature type="transmembrane region" description="Helical" evidence="1">
    <location>
        <begin position="77"/>
        <end position="103"/>
    </location>
</feature>
<evidence type="ECO:0000256" key="1">
    <source>
        <dbReference type="SAM" id="Phobius"/>
    </source>
</evidence>
<evidence type="ECO:0000313" key="4">
    <source>
        <dbReference type="EMBL" id="PSK85106.1"/>
    </source>
</evidence>
<comment type="caution">
    <text evidence="4">The sequence shown here is derived from an EMBL/GenBank/DDBJ whole genome shotgun (WGS) entry which is preliminary data.</text>
</comment>
<dbReference type="GO" id="GO:0016020">
    <property type="term" value="C:membrane"/>
    <property type="evidence" value="ECO:0007669"/>
    <property type="project" value="InterPro"/>
</dbReference>
<dbReference type="GO" id="GO:0000155">
    <property type="term" value="F:phosphorelay sensor kinase activity"/>
    <property type="evidence" value="ECO:0007669"/>
    <property type="project" value="InterPro"/>
</dbReference>
<dbReference type="InterPro" id="IPR050640">
    <property type="entry name" value="Bact_2-comp_sensor_kinase"/>
</dbReference>
<dbReference type="EMBL" id="BLAU01000001">
    <property type="protein sequence ID" value="GET23648.1"/>
    <property type="molecule type" value="Genomic_DNA"/>
</dbReference>
<keyword evidence="1" id="KW-0812">Transmembrane</keyword>
<evidence type="ECO:0000259" key="2">
    <source>
        <dbReference type="Pfam" id="PF06580"/>
    </source>
</evidence>